<evidence type="ECO:0000256" key="2">
    <source>
        <dbReference type="ARBA" id="ARBA00022741"/>
    </source>
</evidence>
<keyword evidence="2" id="KW-0547">Nucleotide-binding</keyword>
<evidence type="ECO:0000313" key="6">
    <source>
        <dbReference type="EMBL" id="KAK9095909.1"/>
    </source>
</evidence>
<dbReference type="Proteomes" id="UP001417504">
    <property type="component" value="Unassembled WGS sequence"/>
</dbReference>
<keyword evidence="3" id="KW-0342">GTP-binding</keyword>
<evidence type="ECO:0000259" key="5">
    <source>
        <dbReference type="PROSITE" id="PS51720"/>
    </source>
</evidence>
<dbReference type="AlphaFoldDB" id="A0AAP0HRH6"/>
<evidence type="ECO:0000313" key="7">
    <source>
        <dbReference type="Proteomes" id="UP001417504"/>
    </source>
</evidence>
<comment type="caution">
    <text evidence="6">The sequence shown here is derived from an EMBL/GenBank/DDBJ whole genome shotgun (WGS) entry which is preliminary data.</text>
</comment>
<dbReference type="FunFam" id="3.40.50.300:FF:000840">
    <property type="entry name" value="Immune-associated nucleotide-binding protein 9"/>
    <property type="match status" value="1"/>
</dbReference>
<dbReference type="InterPro" id="IPR027417">
    <property type="entry name" value="P-loop_NTPase"/>
</dbReference>
<dbReference type="PANTHER" id="PTHR10903">
    <property type="entry name" value="GTPASE, IMAP FAMILY MEMBER-RELATED"/>
    <property type="match status" value="1"/>
</dbReference>
<dbReference type="SUPFAM" id="SSF52540">
    <property type="entry name" value="P-loop containing nucleoside triphosphate hydrolases"/>
    <property type="match status" value="1"/>
</dbReference>
<dbReference type="CDD" id="cd01852">
    <property type="entry name" value="AIG1"/>
    <property type="match status" value="1"/>
</dbReference>
<reference evidence="6 7" key="1">
    <citation type="submission" date="2024-01" db="EMBL/GenBank/DDBJ databases">
        <title>Genome assemblies of Stephania.</title>
        <authorList>
            <person name="Yang L."/>
        </authorList>
    </citation>
    <scope>NUCLEOTIDE SEQUENCE [LARGE SCALE GENOMIC DNA]</scope>
    <source>
        <strain evidence="6">QJT</strain>
        <tissue evidence="6">Leaf</tissue>
    </source>
</reference>
<dbReference type="EMBL" id="JBBNAE010000009">
    <property type="protein sequence ID" value="KAK9095909.1"/>
    <property type="molecule type" value="Genomic_DNA"/>
</dbReference>
<keyword evidence="7" id="KW-1185">Reference proteome</keyword>
<gene>
    <name evidence="6" type="ORF">Sjap_021406</name>
</gene>
<accession>A0AAP0HRH6</accession>
<feature type="coiled-coil region" evidence="4">
    <location>
        <begin position="266"/>
        <end position="329"/>
    </location>
</feature>
<dbReference type="PANTHER" id="PTHR10903:SF184">
    <property type="entry name" value="GTP-BINDING PROTEIN A"/>
    <property type="match status" value="1"/>
</dbReference>
<name>A0AAP0HRH6_9MAGN</name>
<proteinExistence type="inferred from homology"/>
<organism evidence="6 7">
    <name type="scientific">Stephania japonica</name>
    <dbReference type="NCBI Taxonomy" id="461633"/>
    <lineage>
        <taxon>Eukaryota</taxon>
        <taxon>Viridiplantae</taxon>
        <taxon>Streptophyta</taxon>
        <taxon>Embryophyta</taxon>
        <taxon>Tracheophyta</taxon>
        <taxon>Spermatophyta</taxon>
        <taxon>Magnoliopsida</taxon>
        <taxon>Ranunculales</taxon>
        <taxon>Menispermaceae</taxon>
        <taxon>Menispermoideae</taxon>
        <taxon>Cissampelideae</taxon>
        <taxon>Stephania</taxon>
    </lineage>
</organism>
<dbReference type="InterPro" id="IPR045058">
    <property type="entry name" value="GIMA/IAN/Toc"/>
</dbReference>
<feature type="domain" description="AIG1-type G" evidence="5">
    <location>
        <begin position="17"/>
        <end position="225"/>
    </location>
</feature>
<evidence type="ECO:0000256" key="1">
    <source>
        <dbReference type="ARBA" id="ARBA00008535"/>
    </source>
</evidence>
<keyword evidence="4" id="KW-0175">Coiled coil</keyword>
<protein>
    <recommendedName>
        <fullName evidence="5">AIG1-type G domain-containing protein</fullName>
    </recommendedName>
</protein>
<dbReference type="Gene3D" id="3.40.50.300">
    <property type="entry name" value="P-loop containing nucleotide triphosphate hydrolases"/>
    <property type="match status" value="1"/>
</dbReference>
<dbReference type="PROSITE" id="PS51720">
    <property type="entry name" value="G_AIG1"/>
    <property type="match status" value="1"/>
</dbReference>
<comment type="similarity">
    <text evidence="1">Belongs to the TRAFAC class TrmE-Era-EngA-EngB-Septin-like GTPase superfamily. AIG1/Toc34/Toc159-like paraseptin GTPase family. IAN subfamily.</text>
</comment>
<dbReference type="GO" id="GO:0005525">
    <property type="term" value="F:GTP binding"/>
    <property type="evidence" value="ECO:0007669"/>
    <property type="project" value="UniProtKB-KW"/>
</dbReference>
<dbReference type="Pfam" id="PF04548">
    <property type="entry name" value="AIG1"/>
    <property type="match status" value="1"/>
</dbReference>
<dbReference type="InterPro" id="IPR006703">
    <property type="entry name" value="G_AIG1"/>
</dbReference>
<sequence>MGGSTMDDDWDFTALPNEARTLVLVGRTGNGKSATGNSILGRKAFKSRSSQTGVTSTCEKQRTVLVDGQVLNVIDTPGLFECSSGADFIGKEIVKCVKMAQDGIHAILLVFSVLNRFTQEEEAALYKLQMLFGSKIADYMIVVFTGGDDLEDNDETLDDYLKRGIPKPLQEVIKACNNRIILFDNKSKDEGKKTKQLKDLLLLIDMVLEKNGGRPYSDEIFAEVKKGALLHDQKEQLKYMNGSPQEIMELKEQMFKSYDDQLKRITEMVERKLKESTERLEQQLAEERTARLKAEQIAQKAHEKSNDEIRKLRESLEKARLETEELRKKAASGACTIL</sequence>
<evidence type="ECO:0000256" key="3">
    <source>
        <dbReference type="ARBA" id="ARBA00023134"/>
    </source>
</evidence>
<evidence type="ECO:0000256" key="4">
    <source>
        <dbReference type="SAM" id="Coils"/>
    </source>
</evidence>